<feature type="region of interest" description="Disordered" evidence="1">
    <location>
        <begin position="269"/>
        <end position="292"/>
    </location>
</feature>
<protein>
    <submittedName>
        <fullName evidence="2">Uncharacterized protein</fullName>
    </submittedName>
</protein>
<gene>
    <name evidence="2" type="ORF">LTR77_003218</name>
</gene>
<accession>A0AAV9PHA0</accession>
<organism evidence="2 3">
    <name type="scientific">Saxophila tyrrhenica</name>
    <dbReference type="NCBI Taxonomy" id="1690608"/>
    <lineage>
        <taxon>Eukaryota</taxon>
        <taxon>Fungi</taxon>
        <taxon>Dikarya</taxon>
        <taxon>Ascomycota</taxon>
        <taxon>Pezizomycotina</taxon>
        <taxon>Dothideomycetes</taxon>
        <taxon>Dothideomycetidae</taxon>
        <taxon>Mycosphaerellales</taxon>
        <taxon>Extremaceae</taxon>
        <taxon>Saxophila</taxon>
    </lineage>
</organism>
<proteinExistence type="predicted"/>
<dbReference type="GeneID" id="89924565"/>
<sequence length="349" mass="37818">MATTPARQDPNVQHRFDGDVKVLNSSGEARAAIRKALSALHQNVHVPGNVPVQISADIKIGVAGADAKQHTYTVTVTSNDFDAGSFAQQVPSASAGANASTPSVRNVTPGAATPANGQPGHAHPTPQPGSRKVDEDDDVVEIRPFKRPKLKDSTSSPALGQKGAQAQKGSTTEQTFASREDEMYHLTKGWNTEWKQQGGWLFDNITKLNAANTNNTYRLESKMASVQDVLGNSINSANLSVLNELANVSTKLIPWLETCRKTSADSMNARSEKWRTSSANFHDQTRREREAAEQRIERKLEEQRELLLRLAKASGVDAQKVQEAGAIASREESLGAQLTAELNMEAEKS</sequence>
<dbReference type="RefSeq" id="XP_064661814.1">
    <property type="nucleotide sequence ID" value="XM_064800475.1"/>
</dbReference>
<comment type="caution">
    <text evidence="2">The sequence shown here is derived from an EMBL/GenBank/DDBJ whole genome shotgun (WGS) entry which is preliminary data.</text>
</comment>
<dbReference type="Proteomes" id="UP001337655">
    <property type="component" value="Unassembled WGS sequence"/>
</dbReference>
<dbReference type="EMBL" id="JAVRRT010000004">
    <property type="protein sequence ID" value="KAK5173096.1"/>
    <property type="molecule type" value="Genomic_DNA"/>
</dbReference>
<evidence type="ECO:0000256" key="1">
    <source>
        <dbReference type="SAM" id="MobiDB-lite"/>
    </source>
</evidence>
<dbReference type="AlphaFoldDB" id="A0AAV9PHA0"/>
<feature type="region of interest" description="Disordered" evidence="1">
    <location>
        <begin position="93"/>
        <end position="176"/>
    </location>
</feature>
<keyword evidence="3" id="KW-1185">Reference proteome</keyword>
<feature type="compositionally biased region" description="Polar residues" evidence="1">
    <location>
        <begin position="93"/>
        <end position="106"/>
    </location>
</feature>
<evidence type="ECO:0000313" key="3">
    <source>
        <dbReference type="Proteomes" id="UP001337655"/>
    </source>
</evidence>
<feature type="compositionally biased region" description="Basic and acidic residues" evidence="1">
    <location>
        <begin position="283"/>
        <end position="292"/>
    </location>
</feature>
<feature type="compositionally biased region" description="Polar residues" evidence="1">
    <location>
        <begin position="167"/>
        <end position="176"/>
    </location>
</feature>
<reference evidence="2 3" key="1">
    <citation type="submission" date="2023-08" db="EMBL/GenBank/DDBJ databases">
        <title>Black Yeasts Isolated from many extreme environments.</title>
        <authorList>
            <person name="Coleine C."/>
            <person name="Stajich J.E."/>
            <person name="Selbmann L."/>
        </authorList>
    </citation>
    <scope>NUCLEOTIDE SEQUENCE [LARGE SCALE GENOMIC DNA]</scope>
    <source>
        <strain evidence="2 3">CCFEE 5935</strain>
    </source>
</reference>
<name>A0AAV9PHA0_9PEZI</name>
<evidence type="ECO:0000313" key="2">
    <source>
        <dbReference type="EMBL" id="KAK5173096.1"/>
    </source>
</evidence>